<dbReference type="RefSeq" id="WP_379539489.1">
    <property type="nucleotide sequence ID" value="NZ_JBHSDR010000006.1"/>
</dbReference>
<sequence length="196" mass="19960">MILRELAAAAALARLAASPAAAEVIQQSPEGFVVRTTAETTAAPGSAWSALVAPAAWWNKAHTFSGDAANLSLDPRPGGCFCEQLPLSPVAPAGAPRGGVEHMRVVFADPGKALRMVGSLGPLGSEALTGTLTITLKPAGSGTRILWEYVVGGYMRYKTEEIAPAVDKVLSGQLASLVAALGPAAPAPKTPPAKGR</sequence>
<reference evidence="3" key="1">
    <citation type="journal article" date="2019" name="Int. J. Syst. Evol. Microbiol.">
        <title>The Global Catalogue of Microorganisms (GCM) 10K type strain sequencing project: providing services to taxonomists for standard genome sequencing and annotation.</title>
        <authorList>
            <consortium name="The Broad Institute Genomics Platform"/>
            <consortium name="The Broad Institute Genome Sequencing Center for Infectious Disease"/>
            <person name="Wu L."/>
            <person name="Ma J."/>
        </authorList>
    </citation>
    <scope>NUCLEOTIDE SEQUENCE [LARGE SCALE GENOMIC DNA]</scope>
    <source>
        <strain evidence="3">CGMCC 1.12989</strain>
    </source>
</reference>
<evidence type="ECO:0000256" key="1">
    <source>
        <dbReference type="SAM" id="SignalP"/>
    </source>
</evidence>
<organism evidence="2 3">
    <name type="scientific">Novosphingobium tardum</name>
    <dbReference type="NCBI Taxonomy" id="1538021"/>
    <lineage>
        <taxon>Bacteria</taxon>
        <taxon>Pseudomonadati</taxon>
        <taxon>Pseudomonadota</taxon>
        <taxon>Alphaproteobacteria</taxon>
        <taxon>Sphingomonadales</taxon>
        <taxon>Sphingomonadaceae</taxon>
        <taxon>Novosphingobium</taxon>
    </lineage>
</organism>
<keyword evidence="1" id="KW-0732">Signal</keyword>
<evidence type="ECO:0000313" key="3">
    <source>
        <dbReference type="Proteomes" id="UP001595828"/>
    </source>
</evidence>
<gene>
    <name evidence="2" type="ORF">ACFO0A_13320</name>
</gene>
<dbReference type="EMBL" id="JBHSDR010000006">
    <property type="protein sequence ID" value="MFC4296035.1"/>
    <property type="molecule type" value="Genomic_DNA"/>
</dbReference>
<proteinExistence type="predicted"/>
<dbReference type="Gene3D" id="3.30.530.20">
    <property type="match status" value="1"/>
</dbReference>
<dbReference type="InterPro" id="IPR023393">
    <property type="entry name" value="START-like_dom_sf"/>
</dbReference>
<protein>
    <submittedName>
        <fullName evidence="2">SRPBCC domain-containing protein</fullName>
    </submittedName>
</protein>
<dbReference type="Proteomes" id="UP001595828">
    <property type="component" value="Unassembled WGS sequence"/>
</dbReference>
<evidence type="ECO:0000313" key="2">
    <source>
        <dbReference type="EMBL" id="MFC4296035.1"/>
    </source>
</evidence>
<feature type="signal peptide" evidence="1">
    <location>
        <begin position="1"/>
        <end position="22"/>
    </location>
</feature>
<feature type="chain" id="PRO_5047185269" evidence="1">
    <location>
        <begin position="23"/>
        <end position="196"/>
    </location>
</feature>
<name>A0ABV8RTN6_9SPHN</name>
<keyword evidence="3" id="KW-1185">Reference proteome</keyword>
<comment type="caution">
    <text evidence="2">The sequence shown here is derived from an EMBL/GenBank/DDBJ whole genome shotgun (WGS) entry which is preliminary data.</text>
</comment>
<dbReference type="SUPFAM" id="SSF55961">
    <property type="entry name" value="Bet v1-like"/>
    <property type="match status" value="1"/>
</dbReference>
<accession>A0ABV8RTN6</accession>